<name>A0A165DFG3_9APHY</name>
<reference evidence="1 2" key="1">
    <citation type="journal article" date="2016" name="Mol. Biol. Evol.">
        <title>Comparative Genomics of Early-Diverging Mushroom-Forming Fungi Provides Insights into the Origins of Lignocellulose Decay Capabilities.</title>
        <authorList>
            <person name="Nagy L.G."/>
            <person name="Riley R."/>
            <person name="Tritt A."/>
            <person name="Adam C."/>
            <person name="Daum C."/>
            <person name="Floudas D."/>
            <person name="Sun H."/>
            <person name="Yadav J.S."/>
            <person name="Pangilinan J."/>
            <person name="Larsson K.H."/>
            <person name="Matsuura K."/>
            <person name="Barry K."/>
            <person name="Labutti K."/>
            <person name="Kuo R."/>
            <person name="Ohm R.A."/>
            <person name="Bhattacharya S.S."/>
            <person name="Shirouzu T."/>
            <person name="Yoshinaga Y."/>
            <person name="Martin F.M."/>
            <person name="Grigoriev I.V."/>
            <person name="Hibbett D.S."/>
        </authorList>
    </citation>
    <scope>NUCLEOTIDE SEQUENCE [LARGE SCALE GENOMIC DNA]</scope>
    <source>
        <strain evidence="1 2">93-53</strain>
    </source>
</reference>
<dbReference type="GeneID" id="63821690"/>
<dbReference type="OrthoDB" id="2692094at2759"/>
<dbReference type="STRING" id="1314785.A0A165DFG3"/>
<feature type="non-terminal residue" evidence="1">
    <location>
        <position position="1"/>
    </location>
</feature>
<dbReference type="RefSeq" id="XP_040762518.1">
    <property type="nucleotide sequence ID" value="XM_040904660.1"/>
</dbReference>
<keyword evidence="2" id="KW-1185">Reference proteome</keyword>
<dbReference type="InParanoid" id="A0A165DFG3"/>
<dbReference type="AlphaFoldDB" id="A0A165DFG3"/>
<dbReference type="EMBL" id="KV427634">
    <property type="protein sequence ID" value="KZT04778.1"/>
    <property type="molecule type" value="Genomic_DNA"/>
</dbReference>
<dbReference type="Proteomes" id="UP000076871">
    <property type="component" value="Unassembled WGS sequence"/>
</dbReference>
<accession>A0A165DFG3</accession>
<sequence>RMYFHSVLQLNYTTYDLRRTQDSVNPRTHRNIMVAAHEEDDLFSSAANEHLYWYARVIGIF</sequence>
<gene>
    <name evidence="1" type="ORF">LAESUDRAFT_657134</name>
</gene>
<evidence type="ECO:0000313" key="1">
    <source>
        <dbReference type="EMBL" id="KZT04778.1"/>
    </source>
</evidence>
<evidence type="ECO:0000313" key="2">
    <source>
        <dbReference type="Proteomes" id="UP000076871"/>
    </source>
</evidence>
<proteinExistence type="predicted"/>
<organism evidence="1 2">
    <name type="scientific">Laetiporus sulphureus 93-53</name>
    <dbReference type="NCBI Taxonomy" id="1314785"/>
    <lineage>
        <taxon>Eukaryota</taxon>
        <taxon>Fungi</taxon>
        <taxon>Dikarya</taxon>
        <taxon>Basidiomycota</taxon>
        <taxon>Agaricomycotina</taxon>
        <taxon>Agaricomycetes</taxon>
        <taxon>Polyporales</taxon>
        <taxon>Laetiporus</taxon>
    </lineage>
</organism>
<protein>
    <submittedName>
        <fullName evidence="1">Uncharacterized protein</fullName>
    </submittedName>
</protein>